<dbReference type="EMBL" id="BK032546">
    <property type="protein sequence ID" value="DAF46899.1"/>
    <property type="molecule type" value="Genomic_DNA"/>
</dbReference>
<proteinExistence type="predicted"/>
<name>A0A8S5S7W9_9CAUD</name>
<dbReference type="SUPFAM" id="SSF69322">
    <property type="entry name" value="Tricorn protease domain 2"/>
    <property type="match status" value="1"/>
</dbReference>
<protein>
    <submittedName>
        <fullName evidence="1">Uncharacterized protein</fullName>
    </submittedName>
</protein>
<organism evidence="1">
    <name type="scientific">Podoviridae sp. ctxJ29</name>
    <dbReference type="NCBI Taxonomy" id="2827754"/>
    <lineage>
        <taxon>Viruses</taxon>
        <taxon>Duplodnaviria</taxon>
        <taxon>Heunggongvirae</taxon>
        <taxon>Uroviricota</taxon>
        <taxon>Caudoviricetes</taxon>
    </lineage>
</organism>
<reference evidence="1" key="1">
    <citation type="journal article" date="2021" name="Proc. Natl. Acad. Sci. U.S.A.">
        <title>A Catalog of Tens of Thousands of Viruses from Human Metagenomes Reveals Hidden Associations with Chronic Diseases.</title>
        <authorList>
            <person name="Tisza M.J."/>
            <person name="Buck C.B."/>
        </authorList>
    </citation>
    <scope>NUCLEOTIDE SEQUENCE</scope>
    <source>
        <strain evidence="1">CtxJ29</strain>
    </source>
</reference>
<accession>A0A8S5S7W9</accession>
<evidence type="ECO:0000313" key="1">
    <source>
        <dbReference type="EMBL" id="DAF46899.1"/>
    </source>
</evidence>
<sequence>MREVGTYKKRIRLGFDGIVNSQDEAVLGLEYAKSCQNFAFEKGVINGKIGVDTASGYYAFPSVDRHAYPTFASDKKIVKTFHYRKILGKTKYSDDRLVAILADGSVWYTTMFSEASKWTQLVDFYLTGDVEGVSYNYKSNDVLLMSSSDDGLFIVNDSTVTYCTNAPKFTSIAVHNERVFGTVNGVSNQVWFSDDFDPANWKVSPTEAGYISFADDLGKAIKVVSFLNYLYVFRDYGIFRLTAYGDQNDFIMKKVFTDTGRIYKDSIVLCGDKIMFCAEDGVYAFDGYDAVKVGKEFPLAKDKRETCAGYLENKYYLACKVDEFGGDGNNAVVRYDTETKDVSVLSGVRVSSLCAVKTSNGADLICTFQDGNKNKLGMMSESGKIFDTATQKVYKSPETMLGYPNFKTVRGASIFTKYPIELDVIFDGKRYAFNVEGSDMQRYVPIEKCGVRIAFEIKTAQQNAHIAPMFVDVDVERSRL</sequence>